<dbReference type="GO" id="GO:0008017">
    <property type="term" value="F:microtubule binding"/>
    <property type="evidence" value="ECO:0007669"/>
    <property type="project" value="InterPro"/>
</dbReference>
<feature type="region of interest" description="Disordered" evidence="1">
    <location>
        <begin position="557"/>
        <end position="600"/>
    </location>
</feature>
<dbReference type="PANTHER" id="PTHR33737:SF2">
    <property type="entry name" value="OS12G0102700 PROTEIN"/>
    <property type="match status" value="1"/>
</dbReference>
<feature type="region of interest" description="Disordered" evidence="1">
    <location>
        <begin position="327"/>
        <end position="387"/>
    </location>
</feature>
<feature type="compositionally biased region" description="Polar residues" evidence="1">
    <location>
        <begin position="588"/>
        <end position="597"/>
    </location>
</feature>
<dbReference type="EMBL" id="CM004394">
    <property type="protein sequence ID" value="OAY42632.1"/>
    <property type="molecule type" value="Genomic_DNA"/>
</dbReference>
<keyword evidence="3" id="KW-1185">Reference proteome</keyword>
<evidence type="ECO:0000256" key="1">
    <source>
        <dbReference type="SAM" id="MobiDB-lite"/>
    </source>
</evidence>
<feature type="compositionally biased region" description="Polar residues" evidence="1">
    <location>
        <begin position="356"/>
        <end position="382"/>
    </location>
</feature>
<evidence type="ECO:0000313" key="2">
    <source>
        <dbReference type="EMBL" id="OAY42632.1"/>
    </source>
</evidence>
<dbReference type="Proteomes" id="UP000091857">
    <property type="component" value="Chromosome 8"/>
</dbReference>
<dbReference type="PANTHER" id="PTHR33737">
    <property type="entry name" value="OS05G0121800 PROTEIN"/>
    <property type="match status" value="1"/>
</dbReference>
<proteinExistence type="predicted"/>
<dbReference type="Gramene" id="Manes.08G003400.4.v8.1">
    <property type="protein sequence ID" value="Manes.08G003400.4.v8.1.CDS"/>
    <property type="gene ID" value="Manes.08G003400.v8.1"/>
</dbReference>
<feature type="compositionally biased region" description="Low complexity" evidence="1">
    <location>
        <begin position="327"/>
        <end position="346"/>
    </location>
</feature>
<protein>
    <submittedName>
        <fullName evidence="2">Uncharacterized protein</fullName>
    </submittedName>
</protein>
<feature type="region of interest" description="Disordered" evidence="1">
    <location>
        <begin position="171"/>
        <end position="240"/>
    </location>
</feature>
<feature type="compositionally biased region" description="Polar residues" evidence="1">
    <location>
        <begin position="294"/>
        <end position="306"/>
    </location>
</feature>
<feature type="region of interest" description="Disordered" evidence="1">
    <location>
        <begin position="288"/>
        <end position="313"/>
    </location>
</feature>
<accession>A0A2C9VC73</accession>
<dbReference type="STRING" id="3983.A0A2C9VC73"/>
<comment type="caution">
    <text evidence="2">The sequence shown here is derived from an EMBL/GenBank/DDBJ whole genome shotgun (WGS) entry which is preliminary data.</text>
</comment>
<dbReference type="OrthoDB" id="1931260at2759"/>
<reference evidence="3" key="1">
    <citation type="journal article" date="2016" name="Nat. Biotechnol.">
        <title>Sequencing wild and cultivated cassava and related species reveals extensive interspecific hybridization and genetic diversity.</title>
        <authorList>
            <person name="Bredeson J.V."/>
            <person name="Lyons J.B."/>
            <person name="Prochnik S.E."/>
            <person name="Wu G.A."/>
            <person name="Ha C.M."/>
            <person name="Edsinger-Gonzales E."/>
            <person name="Grimwood J."/>
            <person name="Schmutz J."/>
            <person name="Rabbi I.Y."/>
            <person name="Egesi C."/>
            <person name="Nauluvula P."/>
            <person name="Lebot V."/>
            <person name="Ndunguru J."/>
            <person name="Mkamilo G."/>
            <person name="Bart R.S."/>
            <person name="Setter T.L."/>
            <person name="Gleadow R.M."/>
            <person name="Kulakow P."/>
            <person name="Ferguson M.E."/>
            <person name="Rounsley S."/>
            <person name="Rokhsar D.S."/>
        </authorList>
    </citation>
    <scope>NUCLEOTIDE SEQUENCE [LARGE SCALE GENOMIC DNA]</scope>
    <source>
        <strain evidence="3">cv. AM560-2</strain>
    </source>
</reference>
<gene>
    <name evidence="2" type="ORF">MANES_08G003400v8</name>
</gene>
<evidence type="ECO:0000313" key="3">
    <source>
        <dbReference type="Proteomes" id="UP000091857"/>
    </source>
</evidence>
<organism evidence="2 3">
    <name type="scientific">Manihot esculenta</name>
    <name type="common">Cassava</name>
    <name type="synonym">Jatropha manihot</name>
    <dbReference type="NCBI Taxonomy" id="3983"/>
    <lineage>
        <taxon>Eukaryota</taxon>
        <taxon>Viridiplantae</taxon>
        <taxon>Streptophyta</taxon>
        <taxon>Embryophyta</taxon>
        <taxon>Tracheophyta</taxon>
        <taxon>Spermatophyta</taxon>
        <taxon>Magnoliopsida</taxon>
        <taxon>eudicotyledons</taxon>
        <taxon>Gunneridae</taxon>
        <taxon>Pentapetalae</taxon>
        <taxon>rosids</taxon>
        <taxon>fabids</taxon>
        <taxon>Malpighiales</taxon>
        <taxon>Euphorbiaceae</taxon>
        <taxon>Crotonoideae</taxon>
        <taxon>Manihoteae</taxon>
        <taxon>Manihot</taxon>
    </lineage>
</organism>
<dbReference type="AlphaFoldDB" id="A0A2C9VC73"/>
<dbReference type="InterPro" id="IPR045882">
    <property type="entry name" value="GPT1/2"/>
</dbReference>
<sequence length="756" mass="80741">MSEPEENFGLEDKILSLIDVCFEDDCLYNSPFRDQLPPFSDDQTRHRTVQMVGVHALEDSFGGDKPAVEPFESAEQEKARKNEKYNLRKSLAWDSAFFTSAGVLEPEELSSIIGGNEKGGKNHILPGIQEDIQISTDSISTFATDNSTLGTLEDELFGDIRASIQKSCKGSNKAVSHGKAGSGVNEGQFSNPSEKVDIVAQNKLKTKAAPRKPNVGSGKLANEVSPIPQASKSGFTNGESTSFLPKPAKIVGRVSPILSTATRIANNVKVEKDSHLHTPKTLTVAVRGAKLPTTGGSRNTVPKPTFSSKSSLRSSVASASELTTSSSVDSLGSLTSDSSSRCSLNSMKRKIDSKTANHSSTVSTAKSTLRITSRSKNQSMRSHISPHLKSVTKAKLSASISPASSISEWSLGSMSPTSTLNKRINSSKSSLNTSSCKDAYDNGDALQVLHSQNQSSDRCSVGLGTQAIGLPSEHGKRVATGSGAVVWSDSIIPSGLRMPSPKIGFFDGVRSTVRTSTENTESHPALRGGSSRYWVENVSPSGRSNQAKFGKLQPAKTALAVRGTKERAPRTASESKPKSPLPLQSPSTASKVTNASRNGKHYPVVPLKVQNRISPGTGGQDKLKAEKIAPRYCDIAIKNPDIDYAEKNDNLHKNKTSPYNENKGSVKDEEVFPILGGLGVACSSRSVSEAENITLSQKMGKSATYGQNKILGSLANTNEKEISLEDQVDDLASQIGVVDIHREPAKTCSWLFSSSC</sequence>
<feature type="compositionally biased region" description="Basic and acidic residues" evidence="1">
    <location>
        <begin position="563"/>
        <end position="577"/>
    </location>
</feature>
<dbReference type="Gramene" id="Manes.08G003400.3.v8.1">
    <property type="protein sequence ID" value="Manes.08G003400.3.v8.1.CDS"/>
    <property type="gene ID" value="Manes.08G003400.v8.1"/>
</dbReference>
<feature type="compositionally biased region" description="Polar residues" evidence="1">
    <location>
        <begin position="228"/>
        <end position="240"/>
    </location>
</feature>
<name>A0A2C9VC73_MANES</name>